<dbReference type="Pfam" id="PF00015">
    <property type="entry name" value="MCPsignal"/>
    <property type="match status" value="1"/>
</dbReference>
<reference evidence="7 8" key="1">
    <citation type="submission" date="2009-01" db="EMBL/GenBank/DDBJ databases">
        <title>Complete sequence of Geobacter sp. FRC-32.</title>
        <authorList>
            <consortium name="US DOE Joint Genome Institute"/>
            <person name="Lucas S."/>
            <person name="Copeland A."/>
            <person name="Lapidus A."/>
            <person name="Glavina del Rio T."/>
            <person name="Dalin E."/>
            <person name="Tice H."/>
            <person name="Bruce D."/>
            <person name="Goodwin L."/>
            <person name="Pitluck S."/>
            <person name="Saunders E."/>
            <person name="Brettin T."/>
            <person name="Detter J.C."/>
            <person name="Han C."/>
            <person name="Larimer F."/>
            <person name="Land M."/>
            <person name="Hauser L."/>
            <person name="Kyrpides N."/>
            <person name="Ovchinnikova G."/>
            <person name="Kostka J."/>
            <person name="Richardson P."/>
        </authorList>
    </citation>
    <scope>NUCLEOTIDE SEQUENCE [LARGE SCALE GENOMIC DNA]</scope>
    <source>
        <strain evidence="8">DSM 22248 / JCM 15807 / FRC-32</strain>
    </source>
</reference>
<dbReference type="CDD" id="cd11386">
    <property type="entry name" value="MCP_signal"/>
    <property type="match status" value="1"/>
</dbReference>
<dbReference type="InterPro" id="IPR004089">
    <property type="entry name" value="MCPsignal_dom"/>
</dbReference>
<dbReference type="KEGG" id="geo:Geob_1256"/>
<dbReference type="HOGENOM" id="CLU_000445_107_27_7"/>
<evidence type="ECO:0000256" key="4">
    <source>
        <dbReference type="PROSITE-ProRule" id="PRU00284"/>
    </source>
</evidence>
<sequence>MERLWNCYLNFSIKVRLSTLCICYSLCIIATALAAQSDYLLVKYGSMLLFIIAGGFFGWINIWSINRPIQRSISYLQTMAAGDLSQEITVLRKNEFSRMLTAMIELQSSMREIISGIKATAGELTNASCLLSSTSADIVHGTDDASSQSDSVTCAVGELSMVSVTISGNCQEMADKAAATEAATRTGTETVAGMSAVMAEIERMVINTMDAVKALGENSERIGTIIDAIEDIADQTNLLALNAAIEAARAGEQGRGFAVVADEVRSLAERTTSSTKEIQSIIAALQGDVKNVVTLMDKSADSVRNGAQDVQLSTQAISTISEQIAPLVERVSQVATAAEEQSATSAGITESMQRISQIIHSAATGAHETANAAAVLASSSSNLEQMVNRFKLQ</sequence>
<dbReference type="AlphaFoldDB" id="B9M3X3"/>
<evidence type="ECO:0000256" key="3">
    <source>
        <dbReference type="ARBA" id="ARBA00029447"/>
    </source>
</evidence>
<evidence type="ECO:0000259" key="5">
    <source>
        <dbReference type="PROSITE" id="PS50111"/>
    </source>
</evidence>
<dbReference type="GO" id="GO:0006935">
    <property type="term" value="P:chemotaxis"/>
    <property type="evidence" value="ECO:0007669"/>
    <property type="project" value="UniProtKB-ARBA"/>
</dbReference>
<organism evidence="7 8">
    <name type="scientific">Geotalea daltonii (strain DSM 22248 / JCM 15807 / FRC-32)</name>
    <name type="common">Geobacter daltonii</name>
    <dbReference type="NCBI Taxonomy" id="316067"/>
    <lineage>
        <taxon>Bacteria</taxon>
        <taxon>Pseudomonadati</taxon>
        <taxon>Thermodesulfobacteriota</taxon>
        <taxon>Desulfuromonadia</taxon>
        <taxon>Geobacterales</taxon>
        <taxon>Geobacteraceae</taxon>
        <taxon>Geotalea</taxon>
    </lineage>
</organism>
<dbReference type="SMART" id="SM00304">
    <property type="entry name" value="HAMP"/>
    <property type="match status" value="1"/>
</dbReference>
<dbReference type="InterPro" id="IPR003660">
    <property type="entry name" value="HAMP_dom"/>
</dbReference>
<dbReference type="OrthoDB" id="9791237at2"/>
<dbReference type="EMBL" id="CP001390">
    <property type="protein sequence ID" value="ACM19616.1"/>
    <property type="molecule type" value="Genomic_DNA"/>
</dbReference>
<feature type="domain" description="Methyl-accepting transducer" evidence="5">
    <location>
        <begin position="120"/>
        <end position="356"/>
    </location>
</feature>
<dbReference type="SUPFAM" id="SSF58104">
    <property type="entry name" value="Methyl-accepting chemotaxis protein (MCP) signaling domain"/>
    <property type="match status" value="1"/>
</dbReference>
<dbReference type="Gene3D" id="1.10.287.950">
    <property type="entry name" value="Methyl-accepting chemotaxis protein"/>
    <property type="match status" value="1"/>
</dbReference>
<evidence type="ECO:0000313" key="8">
    <source>
        <dbReference type="Proteomes" id="UP000007721"/>
    </source>
</evidence>
<dbReference type="STRING" id="316067.Geob_1256"/>
<dbReference type="Proteomes" id="UP000007721">
    <property type="component" value="Chromosome"/>
</dbReference>
<dbReference type="PANTHER" id="PTHR32089:SF112">
    <property type="entry name" value="LYSOZYME-LIKE PROTEIN-RELATED"/>
    <property type="match status" value="1"/>
</dbReference>
<gene>
    <name evidence="7" type="primary">mcp40H-10</name>
    <name evidence="7" type="ordered locus">Geob_1256</name>
</gene>
<dbReference type="RefSeq" id="WP_012646345.1">
    <property type="nucleotide sequence ID" value="NC_011979.1"/>
</dbReference>
<comment type="similarity">
    <text evidence="3">Belongs to the methyl-accepting chemotaxis (MCP) protein family.</text>
</comment>
<evidence type="ECO:0000259" key="6">
    <source>
        <dbReference type="PROSITE" id="PS50885"/>
    </source>
</evidence>
<dbReference type="eggNOG" id="COG0840">
    <property type="taxonomic scope" value="Bacteria"/>
</dbReference>
<evidence type="ECO:0000313" key="7">
    <source>
        <dbReference type="EMBL" id="ACM19616.1"/>
    </source>
</evidence>
<comment type="subcellular location">
    <subcellularLocation>
        <location evidence="1">Membrane</location>
    </subcellularLocation>
</comment>
<evidence type="ECO:0000256" key="1">
    <source>
        <dbReference type="ARBA" id="ARBA00004370"/>
    </source>
</evidence>
<feature type="domain" description="HAMP" evidence="6">
    <location>
        <begin position="63"/>
        <end position="115"/>
    </location>
</feature>
<dbReference type="PANTHER" id="PTHR32089">
    <property type="entry name" value="METHYL-ACCEPTING CHEMOTAXIS PROTEIN MCPB"/>
    <property type="match status" value="1"/>
</dbReference>
<dbReference type="SMART" id="SM00283">
    <property type="entry name" value="MA"/>
    <property type="match status" value="1"/>
</dbReference>
<proteinExistence type="inferred from homology"/>
<dbReference type="FunFam" id="1.10.287.950:FF:000001">
    <property type="entry name" value="Methyl-accepting chemotaxis sensory transducer"/>
    <property type="match status" value="1"/>
</dbReference>
<name>B9M3X3_GEODF</name>
<accession>B9M3X3</accession>
<dbReference type="GO" id="GO:0007165">
    <property type="term" value="P:signal transduction"/>
    <property type="evidence" value="ECO:0007669"/>
    <property type="project" value="UniProtKB-KW"/>
</dbReference>
<dbReference type="PROSITE" id="PS50885">
    <property type="entry name" value="HAMP"/>
    <property type="match status" value="1"/>
</dbReference>
<keyword evidence="8" id="KW-1185">Reference proteome</keyword>
<keyword evidence="2 4" id="KW-0807">Transducer</keyword>
<protein>
    <submittedName>
        <fullName evidence="7">Methyl-accepting chemotaxis sensory transducer, class 40H</fullName>
    </submittedName>
</protein>
<dbReference type="PROSITE" id="PS50111">
    <property type="entry name" value="CHEMOTAXIS_TRANSDUC_2"/>
    <property type="match status" value="1"/>
</dbReference>
<evidence type="ECO:0000256" key="2">
    <source>
        <dbReference type="ARBA" id="ARBA00023224"/>
    </source>
</evidence>
<dbReference type="GO" id="GO:0016020">
    <property type="term" value="C:membrane"/>
    <property type="evidence" value="ECO:0007669"/>
    <property type="project" value="UniProtKB-SubCell"/>
</dbReference>